<name>A0AAV3Z6J5_9GAST</name>
<protein>
    <submittedName>
        <fullName evidence="1">Uncharacterized protein</fullName>
    </submittedName>
</protein>
<sequence length="87" mass="9614">MVTSRQRQSGKTVYVLQPQPIHVISDFQALHQAGVPVAEARIHDRRVPADPRILYVYFGSGKKCNLAGINISSLVIKFLFGSSCVMT</sequence>
<reference evidence="1 2" key="1">
    <citation type="journal article" date="2021" name="Elife">
        <title>Chloroplast acquisition without the gene transfer in kleptoplastic sea slugs, Plakobranchus ocellatus.</title>
        <authorList>
            <person name="Maeda T."/>
            <person name="Takahashi S."/>
            <person name="Yoshida T."/>
            <person name="Shimamura S."/>
            <person name="Takaki Y."/>
            <person name="Nagai Y."/>
            <person name="Toyoda A."/>
            <person name="Suzuki Y."/>
            <person name="Arimoto A."/>
            <person name="Ishii H."/>
            <person name="Satoh N."/>
            <person name="Nishiyama T."/>
            <person name="Hasebe M."/>
            <person name="Maruyama T."/>
            <person name="Minagawa J."/>
            <person name="Obokata J."/>
            <person name="Shigenobu S."/>
        </authorList>
    </citation>
    <scope>NUCLEOTIDE SEQUENCE [LARGE SCALE GENOMIC DNA]</scope>
</reference>
<dbReference type="EMBL" id="BLXT01002484">
    <property type="protein sequence ID" value="GFN94940.1"/>
    <property type="molecule type" value="Genomic_DNA"/>
</dbReference>
<comment type="caution">
    <text evidence="1">The sequence shown here is derived from an EMBL/GenBank/DDBJ whole genome shotgun (WGS) entry which is preliminary data.</text>
</comment>
<evidence type="ECO:0000313" key="2">
    <source>
        <dbReference type="Proteomes" id="UP000735302"/>
    </source>
</evidence>
<dbReference type="AlphaFoldDB" id="A0AAV3Z6J5"/>
<accession>A0AAV3Z6J5</accession>
<gene>
    <name evidence="1" type="ORF">PoB_002144600</name>
</gene>
<evidence type="ECO:0000313" key="1">
    <source>
        <dbReference type="EMBL" id="GFN94940.1"/>
    </source>
</evidence>
<keyword evidence="2" id="KW-1185">Reference proteome</keyword>
<proteinExistence type="predicted"/>
<dbReference type="Proteomes" id="UP000735302">
    <property type="component" value="Unassembled WGS sequence"/>
</dbReference>
<organism evidence="1 2">
    <name type="scientific">Plakobranchus ocellatus</name>
    <dbReference type="NCBI Taxonomy" id="259542"/>
    <lineage>
        <taxon>Eukaryota</taxon>
        <taxon>Metazoa</taxon>
        <taxon>Spiralia</taxon>
        <taxon>Lophotrochozoa</taxon>
        <taxon>Mollusca</taxon>
        <taxon>Gastropoda</taxon>
        <taxon>Heterobranchia</taxon>
        <taxon>Euthyneura</taxon>
        <taxon>Panpulmonata</taxon>
        <taxon>Sacoglossa</taxon>
        <taxon>Placobranchoidea</taxon>
        <taxon>Plakobranchidae</taxon>
        <taxon>Plakobranchus</taxon>
    </lineage>
</organism>